<feature type="region of interest" description="Disordered" evidence="4">
    <location>
        <begin position="1"/>
        <end position="37"/>
    </location>
</feature>
<dbReference type="PANTHER" id="PTHR42901">
    <property type="entry name" value="ALCOHOL DEHYDROGENASE"/>
    <property type="match status" value="1"/>
</dbReference>
<organism evidence="5 6">
    <name type="scientific">Streptomyces lunalinharesii</name>
    <dbReference type="NCBI Taxonomy" id="333384"/>
    <lineage>
        <taxon>Bacteria</taxon>
        <taxon>Bacillati</taxon>
        <taxon>Actinomycetota</taxon>
        <taxon>Actinomycetes</taxon>
        <taxon>Kitasatosporales</taxon>
        <taxon>Streptomycetaceae</taxon>
        <taxon>Streptomyces</taxon>
    </lineage>
</organism>
<evidence type="ECO:0000256" key="2">
    <source>
        <dbReference type="ARBA" id="ARBA00023002"/>
    </source>
</evidence>
<dbReference type="EMBL" id="BAAARK010000012">
    <property type="protein sequence ID" value="GAA2667364.1"/>
    <property type="molecule type" value="Genomic_DNA"/>
</dbReference>
<evidence type="ECO:0000313" key="5">
    <source>
        <dbReference type="EMBL" id="GAA2667364.1"/>
    </source>
</evidence>
<reference evidence="6" key="1">
    <citation type="journal article" date="2019" name="Int. J. Syst. Evol. Microbiol.">
        <title>The Global Catalogue of Microorganisms (GCM) 10K type strain sequencing project: providing services to taxonomists for standard genome sequencing and annotation.</title>
        <authorList>
            <consortium name="The Broad Institute Genomics Platform"/>
            <consortium name="The Broad Institute Genome Sequencing Center for Infectious Disease"/>
            <person name="Wu L."/>
            <person name="Ma J."/>
        </authorList>
    </citation>
    <scope>NUCLEOTIDE SEQUENCE [LARGE SCALE GENOMIC DNA]</scope>
    <source>
        <strain evidence="6">JCM 16374</strain>
    </source>
</reference>
<keyword evidence="2" id="KW-0560">Oxidoreductase</keyword>
<protein>
    <submittedName>
        <fullName evidence="5">SDR family NAD(P)-dependent oxidoreductase</fullName>
    </submittedName>
</protein>
<dbReference type="InterPro" id="IPR020904">
    <property type="entry name" value="Sc_DH/Rdtase_CS"/>
</dbReference>
<dbReference type="InterPro" id="IPR036291">
    <property type="entry name" value="NAD(P)-bd_dom_sf"/>
</dbReference>
<dbReference type="PRINTS" id="PR00080">
    <property type="entry name" value="SDRFAMILY"/>
</dbReference>
<dbReference type="PRINTS" id="PR00081">
    <property type="entry name" value="GDHRDH"/>
</dbReference>
<sequence>MNAFPPSSTPSSTPGNTGNAGNTDDAGNASGGNPAPNLSGRVAVVTGASSGIGAATARRLAAGGASVALLGRRADRLRALADELDRTTPGTALPVPVDLTEPGAVGAAARTVTARLGRADLVVANAGAMLGGPFEAAGTEEWDRMIDLNLRALVHTARAFTEDLLAAAAAGRPADLVHVGSVAGHTCFPGWSVYCATKAAVAHLTRNLRAELGPRGVRVKNVEPGVTVTELGSDMRDTAMQTTLARMRADLQPLTADDIADALAFAVAAPPHVNIAELVVVPVQQG</sequence>
<keyword evidence="6" id="KW-1185">Reference proteome</keyword>
<accession>A0ABP6EGP2</accession>
<feature type="compositionally biased region" description="Low complexity" evidence="4">
    <location>
        <begin position="1"/>
        <end position="14"/>
    </location>
</feature>
<dbReference type="Proteomes" id="UP001500994">
    <property type="component" value="Unassembled WGS sequence"/>
</dbReference>
<evidence type="ECO:0000256" key="1">
    <source>
        <dbReference type="ARBA" id="ARBA00006484"/>
    </source>
</evidence>
<evidence type="ECO:0000256" key="3">
    <source>
        <dbReference type="RuleBase" id="RU000363"/>
    </source>
</evidence>
<comment type="similarity">
    <text evidence="1 3">Belongs to the short-chain dehydrogenases/reductases (SDR) family.</text>
</comment>
<dbReference type="PROSITE" id="PS00061">
    <property type="entry name" value="ADH_SHORT"/>
    <property type="match status" value="1"/>
</dbReference>
<name>A0ABP6EGP2_9ACTN</name>
<dbReference type="RefSeq" id="WP_344577972.1">
    <property type="nucleotide sequence ID" value="NZ_BAAARK010000012.1"/>
</dbReference>
<dbReference type="InterPro" id="IPR002347">
    <property type="entry name" value="SDR_fam"/>
</dbReference>
<evidence type="ECO:0000313" key="6">
    <source>
        <dbReference type="Proteomes" id="UP001500994"/>
    </source>
</evidence>
<dbReference type="Pfam" id="PF00106">
    <property type="entry name" value="adh_short"/>
    <property type="match status" value="1"/>
</dbReference>
<gene>
    <name evidence="5" type="ORF">GCM10009864_41210</name>
</gene>
<evidence type="ECO:0000256" key="4">
    <source>
        <dbReference type="SAM" id="MobiDB-lite"/>
    </source>
</evidence>
<dbReference type="SUPFAM" id="SSF51735">
    <property type="entry name" value="NAD(P)-binding Rossmann-fold domains"/>
    <property type="match status" value="1"/>
</dbReference>
<dbReference type="PANTHER" id="PTHR42901:SF1">
    <property type="entry name" value="ALCOHOL DEHYDROGENASE"/>
    <property type="match status" value="1"/>
</dbReference>
<comment type="caution">
    <text evidence="5">The sequence shown here is derived from an EMBL/GenBank/DDBJ whole genome shotgun (WGS) entry which is preliminary data.</text>
</comment>
<dbReference type="Gene3D" id="3.40.50.720">
    <property type="entry name" value="NAD(P)-binding Rossmann-like Domain"/>
    <property type="match status" value="1"/>
</dbReference>
<proteinExistence type="inferred from homology"/>